<evidence type="ECO:0000256" key="3">
    <source>
        <dbReference type="ARBA" id="ARBA00022989"/>
    </source>
</evidence>
<keyword evidence="4 5" id="KW-0472">Membrane</keyword>
<dbReference type="InterPro" id="IPR012340">
    <property type="entry name" value="NA-bd_OB-fold"/>
</dbReference>
<dbReference type="Proteomes" id="UP001279660">
    <property type="component" value="Unassembled WGS sequence"/>
</dbReference>
<dbReference type="InterPro" id="IPR052165">
    <property type="entry name" value="Membrane_assoc_protease"/>
</dbReference>
<organism evidence="7 8">
    <name type="scientific">Sphingomonas echinoides</name>
    <dbReference type="NCBI Taxonomy" id="59803"/>
    <lineage>
        <taxon>Bacteria</taxon>
        <taxon>Pseudomonadati</taxon>
        <taxon>Pseudomonadota</taxon>
        <taxon>Alphaproteobacteria</taxon>
        <taxon>Sphingomonadales</taxon>
        <taxon>Sphingomonadaceae</taxon>
        <taxon>Sphingomonas</taxon>
    </lineage>
</organism>
<dbReference type="EMBL" id="JAWXXV010000001">
    <property type="protein sequence ID" value="MDX5984863.1"/>
    <property type="molecule type" value="Genomic_DNA"/>
</dbReference>
<gene>
    <name evidence="7" type="ORF">SIL82_11370</name>
</gene>
<sequence>MMLLGVAWSDGALWFAAALALVIAEMLAPGFFLIFLGAGAASVGIIALIVPGLPLVVEALMFAALTGALVALGWRWYRQSDRSSADPLLNDRAARLVGKRVVVCEAIVDGDGRVTVGDGAWSATGPDAAVGTTVRIVGADGSVLRVEPA</sequence>
<dbReference type="Pfam" id="PF01957">
    <property type="entry name" value="NfeD"/>
    <property type="match status" value="1"/>
</dbReference>
<reference evidence="7 8" key="1">
    <citation type="submission" date="2023-11" db="EMBL/GenBank/DDBJ databases">
        <title>MicrobeMod: A computational toolkit for identifying prokaryotic methylation and restriction-modification with nanopore sequencing.</title>
        <authorList>
            <person name="Crits-Christoph A."/>
            <person name="Kang S.C."/>
            <person name="Lee H."/>
            <person name="Ostrov N."/>
        </authorList>
    </citation>
    <scope>NUCLEOTIDE SEQUENCE [LARGE SCALE GENOMIC DNA]</scope>
    <source>
        <strain evidence="7 8">ATCC 14820</strain>
    </source>
</reference>
<protein>
    <submittedName>
        <fullName evidence="7">NfeD family protein</fullName>
    </submittedName>
</protein>
<name>A0ABU4PP04_9SPHN</name>
<dbReference type="PANTHER" id="PTHR33507">
    <property type="entry name" value="INNER MEMBRANE PROTEIN YBBJ"/>
    <property type="match status" value="1"/>
</dbReference>
<evidence type="ECO:0000259" key="6">
    <source>
        <dbReference type="Pfam" id="PF01957"/>
    </source>
</evidence>
<keyword evidence="8" id="KW-1185">Reference proteome</keyword>
<accession>A0ABU4PP04</accession>
<evidence type="ECO:0000313" key="7">
    <source>
        <dbReference type="EMBL" id="MDX5984863.1"/>
    </source>
</evidence>
<evidence type="ECO:0000256" key="1">
    <source>
        <dbReference type="ARBA" id="ARBA00004141"/>
    </source>
</evidence>
<keyword evidence="2 5" id="KW-0812">Transmembrane</keyword>
<evidence type="ECO:0000256" key="2">
    <source>
        <dbReference type="ARBA" id="ARBA00022692"/>
    </source>
</evidence>
<proteinExistence type="predicted"/>
<feature type="transmembrane region" description="Helical" evidence="5">
    <location>
        <begin position="31"/>
        <end position="53"/>
    </location>
</feature>
<keyword evidence="3 5" id="KW-1133">Transmembrane helix</keyword>
<feature type="transmembrane region" description="Helical" evidence="5">
    <location>
        <begin position="59"/>
        <end position="77"/>
    </location>
</feature>
<feature type="transmembrane region" description="Helical" evidence="5">
    <location>
        <begin position="6"/>
        <end position="24"/>
    </location>
</feature>
<evidence type="ECO:0000256" key="4">
    <source>
        <dbReference type="ARBA" id="ARBA00023136"/>
    </source>
</evidence>
<dbReference type="InterPro" id="IPR002810">
    <property type="entry name" value="NfeD-like_C"/>
</dbReference>
<evidence type="ECO:0000313" key="8">
    <source>
        <dbReference type="Proteomes" id="UP001279660"/>
    </source>
</evidence>
<dbReference type="Gene3D" id="2.40.50.140">
    <property type="entry name" value="Nucleic acid-binding proteins"/>
    <property type="match status" value="1"/>
</dbReference>
<comment type="caution">
    <text evidence="7">The sequence shown here is derived from an EMBL/GenBank/DDBJ whole genome shotgun (WGS) entry which is preliminary data.</text>
</comment>
<dbReference type="RefSeq" id="WP_010402790.1">
    <property type="nucleotide sequence ID" value="NZ_JAWXXV010000001.1"/>
</dbReference>
<evidence type="ECO:0000256" key="5">
    <source>
        <dbReference type="SAM" id="Phobius"/>
    </source>
</evidence>
<dbReference type="PANTHER" id="PTHR33507:SF3">
    <property type="entry name" value="INNER MEMBRANE PROTEIN YBBJ"/>
    <property type="match status" value="1"/>
</dbReference>
<comment type="subcellular location">
    <subcellularLocation>
        <location evidence="1">Membrane</location>
        <topology evidence="1">Multi-pass membrane protein</topology>
    </subcellularLocation>
</comment>
<feature type="domain" description="NfeD-like C-terminal" evidence="6">
    <location>
        <begin position="94"/>
        <end position="148"/>
    </location>
</feature>